<dbReference type="Proteomes" id="UP000532746">
    <property type="component" value="Unassembled WGS sequence"/>
</dbReference>
<protein>
    <submittedName>
        <fullName evidence="2">Uncharacterized protein</fullName>
    </submittedName>
</protein>
<keyword evidence="1" id="KW-0472">Membrane</keyword>
<accession>A0A7W9SZI5</accession>
<comment type="caution">
    <text evidence="2">The sequence shown here is derived from an EMBL/GenBank/DDBJ whole genome shotgun (WGS) entry which is preliminary data.</text>
</comment>
<proteinExistence type="predicted"/>
<keyword evidence="3" id="KW-1185">Reference proteome</keyword>
<keyword evidence="1" id="KW-1133">Transmembrane helix</keyword>
<sequence length="180" mass="20444">MIGQYSIWVRYAIIFVAAITGCIPYTNRTSYNAFNVVPISTTVADSITPIVAFSLNRQLTSKVYPFVGYLGEKGDFSLGVQLYGNAASRYRELVLKSIRVESGGKVHFHITDSSFVKLQGSRATDNMRYYKSDYTIALDDTVKKATIKADYDLITHGNRREQYSLISRWYMDRKRGLDGY</sequence>
<evidence type="ECO:0000313" key="2">
    <source>
        <dbReference type="EMBL" id="MBB6058064.1"/>
    </source>
</evidence>
<keyword evidence="1" id="KW-0812">Transmembrane</keyword>
<dbReference type="AlphaFoldDB" id="A0A7W9SZI5"/>
<evidence type="ECO:0000313" key="3">
    <source>
        <dbReference type="Proteomes" id="UP000532746"/>
    </source>
</evidence>
<name>A0A7W9SZI5_9BACT</name>
<dbReference type="EMBL" id="JACHGG010000001">
    <property type="protein sequence ID" value="MBB6058064.1"/>
    <property type="molecule type" value="Genomic_DNA"/>
</dbReference>
<gene>
    <name evidence="2" type="ORF">HNQ93_000894</name>
</gene>
<feature type="transmembrane region" description="Helical" evidence="1">
    <location>
        <begin position="7"/>
        <end position="26"/>
    </location>
</feature>
<evidence type="ECO:0000256" key="1">
    <source>
        <dbReference type="SAM" id="Phobius"/>
    </source>
</evidence>
<organism evidence="2 3">
    <name type="scientific">Hymenobacter luteus</name>
    <dbReference type="NCBI Taxonomy" id="1411122"/>
    <lineage>
        <taxon>Bacteria</taxon>
        <taxon>Pseudomonadati</taxon>
        <taxon>Bacteroidota</taxon>
        <taxon>Cytophagia</taxon>
        <taxon>Cytophagales</taxon>
        <taxon>Hymenobacteraceae</taxon>
        <taxon>Hymenobacter</taxon>
    </lineage>
</organism>
<reference evidence="2 3" key="1">
    <citation type="submission" date="2020-08" db="EMBL/GenBank/DDBJ databases">
        <title>Genomic Encyclopedia of Type Strains, Phase IV (KMG-IV): sequencing the most valuable type-strain genomes for metagenomic binning, comparative biology and taxonomic classification.</title>
        <authorList>
            <person name="Goeker M."/>
        </authorList>
    </citation>
    <scope>NUCLEOTIDE SEQUENCE [LARGE SCALE GENOMIC DNA]</scope>
    <source>
        <strain evidence="2 3">DSM 26718</strain>
    </source>
</reference>